<dbReference type="VEuPathDB" id="GiardiaDB:SS50377_23707"/>
<accession>V6M5S8</accession>
<sequence>MDEETVSRHSSQIDNIYSRVESEIYVSKNTAKIMLIRSPSRNKNVKKDVNMRKLSSLPEAQFFKAKKSAPIIPQPQRQLKPSETLVHEKRKLAVQKQLLKALESGNLNQPQQSHNISAQQDLTDAQMRAIALNSRIEHANASKLKKEKVKENSLNISKQRQLSLEDKKRKALETKLEEEFMREAKRENQIEQTMKTQQLRTQSQLGCQVIQDKVGMMQEKIRLERYETEKQMQIEADQVKCEREFIQKRIEELKEKSQRFNK</sequence>
<evidence type="ECO:0000313" key="2">
    <source>
        <dbReference type="EMBL" id="KAH0573772.1"/>
    </source>
</evidence>
<organism evidence="1">
    <name type="scientific">Spironucleus salmonicida</name>
    <dbReference type="NCBI Taxonomy" id="348837"/>
    <lineage>
        <taxon>Eukaryota</taxon>
        <taxon>Metamonada</taxon>
        <taxon>Diplomonadida</taxon>
        <taxon>Hexamitidae</taxon>
        <taxon>Hexamitinae</taxon>
        <taxon>Spironucleus</taxon>
    </lineage>
</organism>
<protein>
    <submittedName>
        <fullName evidence="1">Uncharacterized protein</fullName>
    </submittedName>
</protein>
<dbReference type="AlphaFoldDB" id="V6M5S8"/>
<keyword evidence="3" id="KW-1185">Reference proteome</keyword>
<name>V6M5S8_9EUKA</name>
<gene>
    <name evidence="1" type="ORF">SS50377_11302</name>
    <name evidence="2" type="ORF">SS50377_23707</name>
</gene>
<proteinExistence type="predicted"/>
<reference evidence="2" key="2">
    <citation type="submission" date="2020-12" db="EMBL/GenBank/DDBJ databases">
        <title>New Spironucleus salmonicida genome in near-complete chromosomes.</title>
        <authorList>
            <person name="Xu F."/>
            <person name="Kurt Z."/>
            <person name="Jimenez-Gonzalez A."/>
            <person name="Astvaldsson A."/>
            <person name="Andersson J.O."/>
            <person name="Svard S.G."/>
        </authorList>
    </citation>
    <scope>NUCLEOTIDE SEQUENCE</scope>
    <source>
        <strain evidence="2">ATCC 50377</strain>
    </source>
</reference>
<dbReference type="EMBL" id="AUWU02000004">
    <property type="protein sequence ID" value="KAH0573772.1"/>
    <property type="molecule type" value="Genomic_DNA"/>
</dbReference>
<dbReference type="Proteomes" id="UP000018208">
    <property type="component" value="Unassembled WGS sequence"/>
</dbReference>
<evidence type="ECO:0000313" key="1">
    <source>
        <dbReference type="EMBL" id="EST48689.1"/>
    </source>
</evidence>
<evidence type="ECO:0000313" key="3">
    <source>
        <dbReference type="Proteomes" id="UP000018208"/>
    </source>
</evidence>
<reference evidence="1 2" key="1">
    <citation type="journal article" date="2014" name="PLoS Genet.">
        <title>The Genome of Spironucleus salmonicida Highlights a Fish Pathogen Adapted to Fluctuating Environments.</title>
        <authorList>
            <person name="Xu F."/>
            <person name="Jerlstrom-Hultqvist J."/>
            <person name="Einarsson E."/>
            <person name="Astvaldsson A."/>
            <person name="Svard S.G."/>
            <person name="Andersson J.O."/>
        </authorList>
    </citation>
    <scope>NUCLEOTIDE SEQUENCE</scope>
    <source>
        <strain evidence="2">ATCC 50377</strain>
    </source>
</reference>
<dbReference type="EMBL" id="KI545981">
    <property type="protein sequence ID" value="EST48689.1"/>
    <property type="molecule type" value="Genomic_DNA"/>
</dbReference>